<comment type="caution">
    <text evidence="1">The sequence shown here is derived from an EMBL/GenBank/DDBJ whole genome shotgun (WGS) entry which is preliminary data.</text>
</comment>
<proteinExistence type="predicted"/>
<evidence type="ECO:0000313" key="1">
    <source>
        <dbReference type="EMBL" id="KKL07462.1"/>
    </source>
</evidence>
<sequence length="89" mass="11164">YINNRFCEKMEEAHEKKWGKVTRTTKEVERNGKKIHQFDIQRANVTTEKEKAQERLEQKTIWNQQDYERQECWDEIFEYLKKYGQEFWD</sequence>
<organism evidence="1">
    <name type="scientific">marine sediment metagenome</name>
    <dbReference type="NCBI Taxonomy" id="412755"/>
    <lineage>
        <taxon>unclassified sequences</taxon>
        <taxon>metagenomes</taxon>
        <taxon>ecological metagenomes</taxon>
    </lineage>
</organism>
<protein>
    <submittedName>
        <fullName evidence="1">Uncharacterized protein</fullName>
    </submittedName>
</protein>
<name>A0A0F9B115_9ZZZZ</name>
<reference evidence="1" key="1">
    <citation type="journal article" date="2015" name="Nature">
        <title>Complex archaea that bridge the gap between prokaryotes and eukaryotes.</title>
        <authorList>
            <person name="Spang A."/>
            <person name="Saw J.H."/>
            <person name="Jorgensen S.L."/>
            <person name="Zaremba-Niedzwiedzka K."/>
            <person name="Martijn J."/>
            <person name="Lind A.E."/>
            <person name="van Eijk R."/>
            <person name="Schleper C."/>
            <person name="Guy L."/>
            <person name="Ettema T.J."/>
        </authorList>
    </citation>
    <scope>NUCLEOTIDE SEQUENCE</scope>
</reference>
<gene>
    <name evidence="1" type="ORF">LCGC14_2585800</name>
</gene>
<dbReference type="EMBL" id="LAZR01043283">
    <property type="protein sequence ID" value="KKL07462.1"/>
    <property type="molecule type" value="Genomic_DNA"/>
</dbReference>
<accession>A0A0F9B115</accession>
<feature type="non-terminal residue" evidence="1">
    <location>
        <position position="1"/>
    </location>
</feature>
<dbReference type="AlphaFoldDB" id="A0A0F9B115"/>